<reference evidence="1" key="2">
    <citation type="submission" date="2005-04" db="EMBL/GenBank/DDBJ databases">
        <authorList>
            <person name="Buell C.R."/>
            <person name="Wing R.A."/>
            <person name="McCombie W.A."/>
            <person name="Ouyang S."/>
        </authorList>
    </citation>
    <scope>NUCLEOTIDE SEQUENCE</scope>
</reference>
<name>Q2R4V8_ORYSJ</name>
<accession>Q2R4V8</accession>
<dbReference type="EMBL" id="DP000010">
    <property type="protein sequence ID" value="ABA93569.1"/>
    <property type="molecule type" value="Genomic_DNA"/>
</dbReference>
<reference evidence="1" key="3">
    <citation type="submission" date="2006-01" db="EMBL/GenBank/DDBJ databases">
        <authorList>
            <person name="Buell R."/>
        </authorList>
    </citation>
    <scope>NUCLEOTIDE SEQUENCE</scope>
</reference>
<sequence length="94" mass="10849">MDYALNCKPYANKFHSKSYLVLEDYPSGGRISRTPWSLIKLPRRFTQNLHRLRPTVKLTNVPDSSVGILMWDQNHLKVDSISFPTNTNGPRNSF</sequence>
<evidence type="ECO:0000313" key="1">
    <source>
        <dbReference type="EMBL" id="ABA93569.1"/>
    </source>
</evidence>
<gene>
    <name evidence="1" type="ordered locus">LOC_Os11g27140</name>
</gene>
<protein>
    <submittedName>
        <fullName evidence="1">Uncharacterized protein</fullName>
    </submittedName>
</protein>
<reference evidence="1" key="1">
    <citation type="journal article" date="2005" name="BMC Biol.">
        <title>The sequence of rice chromosomes 11 and 12, rich in disease resistance genes and recent gene duplications.</title>
        <authorList>
            <consortium name="The rice chromosomes 11 and 12 sequencing consortia"/>
        </authorList>
    </citation>
    <scope>NUCLEOTIDE SEQUENCE [LARGE SCALE GENOMIC DNA]</scope>
</reference>
<dbReference type="AlphaFoldDB" id="Q2R4V8"/>
<organism evidence="1">
    <name type="scientific">Oryza sativa subsp. japonica</name>
    <name type="common">Rice</name>
    <dbReference type="NCBI Taxonomy" id="39947"/>
    <lineage>
        <taxon>Eukaryota</taxon>
        <taxon>Viridiplantae</taxon>
        <taxon>Streptophyta</taxon>
        <taxon>Embryophyta</taxon>
        <taxon>Tracheophyta</taxon>
        <taxon>Spermatophyta</taxon>
        <taxon>Magnoliopsida</taxon>
        <taxon>Liliopsida</taxon>
        <taxon>Poales</taxon>
        <taxon>Poaceae</taxon>
        <taxon>BOP clade</taxon>
        <taxon>Oryzoideae</taxon>
        <taxon>Oryzeae</taxon>
        <taxon>Oryzinae</taxon>
        <taxon>Oryza</taxon>
        <taxon>Oryza sativa</taxon>
    </lineage>
</organism>
<proteinExistence type="predicted"/>